<sequence>MKIITLLFILPTLYASVLHPSIGSYMLNVDNVYLPETILKLVMYADIPCVNEYIQSGQFTVWETMIQSAESWLNTIKGKYNETVTNNTLQLYLSSVEELRSDVKLLAQHVVNLQEGKPYLQHVKGFATFCKALSDQGSHNDQVAFIRTASVSILDMLYGDDDNDVTTPLSLEPASPSSTTTRPTCALEQLISLEDDRVMYMLLHNEFGASHNVSYGHIDLCDPIWDILYQEQDRSRSLLNLNQLKIVLQQNGYNEIQPRSIMSRQIVRWDDDFDPKENSLFDTWSFGALHARGKRQNPGQTIEVISRRVCLVDSKENIQIVVDGRNYTEIVNNQPTVRAVSNPLPTAQPLRALAAYKDVSTHYKKVISLLAQVSTITSSNPYGSADHLRMYLCVNDHSKRDPFKYQVNADRCQVFVLLDDARISPVSSSLCADPMKSTSQNDEPDIIDCSIESIMLGNCGQTLASNNLGIRKARTLGDFIMEKMWKPMFGSASTNDLNSIKKTINDVIQNQRALHARSEASAKLLNTMGGSISKVTKSLASTQKELSKYTSSIKNEISGIKNALLKLEHQLKFNTVILHVQAILTYVSQATTRLRTTLNEIEEVYEAVSNMFLKKVLAPRVFSSNLILDIYEEISSHNDTSVLPPTWKNNDLFTDVVAYAAVDRHRISIMLELPMVSANHVSNQQVYAIHSMPLFAGKWVQFKPDHKYIVIQKRKNPETLVYTTLSDLQYERCKSFVASTCSFPGTWIIVHSGECLSSLVAPADYPSPDKLCPLVPIPSSRVHAKAELLSARQWLVHPGKGPTDLEEVCEAKRKGNEIRPDTTVISKTINITGLTVIDVPDACQVRFGHYVFKPIEVMSTYFNNPIHIEILSDNASRSSDQVIKWDTTTDVQKELSYLGVGVLSKGLIDSIDFNDRSLTSIRDQLKSSLQEYDSQMKNLTVKDVNPLMDLTTWWSRFQSFLYSLPLWAILVGILTLIVILWLACSSLLTKVAKPSLTMPAVAFSKVQGYEGSVITNVTELNDTDTWIGEKWFLIKNMITMEITMIAIMIAIMVVFMLLHHQFLTRSIHRVIHRALNTSGWYPRNSKAQHHIGEVPVTIVVLIKFERLFSEAICYSVGLQINTLPGTPSDWYLKARVDNWNLIKPVTGNRLNGKLIMEFDWTKMCLLSKRYPSLDTCHDMPPMFSCNISDLQYSTDRDLPWDWTKMSVTGLVALNVGYGHQQINLYTYSG</sequence>
<name>A0A8K1M4G0_9VIRU</name>
<accession>A0A8K1M4G0</accession>
<reference evidence="2" key="1">
    <citation type="submission" date="2021-07" db="EMBL/GenBank/DDBJ databases">
        <title>Communication and adaptive evolution of viruses within giant pandas and their associated organisms in a local ecological environment.</title>
        <authorList>
            <person name="Zhao M."/>
            <person name="Liu S."/>
            <person name="Zhang W."/>
        </authorList>
    </citation>
    <scope>NUCLEOTIDE SEQUENCE</scope>
    <source>
        <strain evidence="2">Mos092mon-10</strain>
    </source>
</reference>
<protein>
    <submittedName>
        <fullName evidence="2">Putative glycoprotein</fullName>
    </submittedName>
</protein>
<organism evidence="2">
    <name type="scientific">Sichuan mosquito mivirus</name>
    <dbReference type="NCBI Taxonomy" id="2864020"/>
    <lineage>
        <taxon>Viruses</taxon>
        <taxon>Riboviria</taxon>
        <taxon>Orthornavirae</taxon>
        <taxon>Negarnaviricota</taxon>
        <taxon>Haploviricotina</taxon>
        <taxon>Monjiviricetes</taxon>
        <taxon>Jingchuvirales</taxon>
        <taxon>Chuviridae</taxon>
        <taxon>Mivirus</taxon>
    </lineage>
</organism>
<proteinExistence type="predicted"/>
<feature type="transmembrane region" description="Helical" evidence="1">
    <location>
        <begin position="1038"/>
        <end position="1058"/>
    </location>
</feature>
<evidence type="ECO:0000256" key="1">
    <source>
        <dbReference type="SAM" id="Phobius"/>
    </source>
</evidence>
<evidence type="ECO:0000313" key="2">
    <source>
        <dbReference type="EMBL" id="UBJ26001.1"/>
    </source>
</evidence>
<feature type="transmembrane region" description="Helical" evidence="1">
    <location>
        <begin position="966"/>
        <end position="988"/>
    </location>
</feature>
<keyword evidence="1" id="KW-1133">Transmembrane helix</keyword>
<keyword evidence="1" id="KW-0472">Membrane</keyword>
<dbReference type="EMBL" id="MZ556271">
    <property type="protein sequence ID" value="UBJ26001.1"/>
    <property type="molecule type" value="Viral_cRNA"/>
</dbReference>
<keyword evidence="1" id="KW-0812">Transmembrane</keyword>